<dbReference type="PANTHER" id="PTHR30579">
    <property type="entry name" value="TRANSCRIPTIONAL REGULATOR"/>
    <property type="match status" value="1"/>
</dbReference>
<evidence type="ECO:0000256" key="1">
    <source>
        <dbReference type="ARBA" id="ARBA00009437"/>
    </source>
</evidence>
<dbReference type="FunFam" id="1.10.10.10:FF:000456">
    <property type="entry name" value="LysR family transcriptional regulator ArgP"/>
    <property type="match status" value="1"/>
</dbReference>
<dbReference type="InterPro" id="IPR050176">
    <property type="entry name" value="LTTR"/>
</dbReference>
<keyword evidence="5" id="KW-0010">Activator</keyword>
<dbReference type="Gene3D" id="3.40.190.290">
    <property type="match status" value="1"/>
</dbReference>
<evidence type="ECO:0000256" key="4">
    <source>
        <dbReference type="ARBA" id="ARBA00023125"/>
    </source>
</evidence>
<comment type="similarity">
    <text evidence="1">Belongs to the LysR transcriptional regulatory family.</text>
</comment>
<keyword evidence="4" id="KW-0238">DNA-binding</keyword>
<dbReference type="Gene3D" id="1.10.10.10">
    <property type="entry name" value="Winged helix-like DNA-binding domain superfamily/Winged helix DNA-binding domain"/>
    <property type="match status" value="1"/>
</dbReference>
<evidence type="ECO:0000256" key="5">
    <source>
        <dbReference type="ARBA" id="ARBA00023159"/>
    </source>
</evidence>
<reference evidence="9 10" key="1">
    <citation type="submission" date="2019-02" db="EMBL/GenBank/DDBJ databases">
        <title>Sequencing the genomes of 1000 actinobacteria strains.</title>
        <authorList>
            <person name="Klenk H.-P."/>
        </authorList>
    </citation>
    <scope>NUCLEOTIDE SEQUENCE [LARGE SCALE GENOMIC DNA]</scope>
    <source>
        <strain evidence="9 10">DSM 18319</strain>
    </source>
</reference>
<keyword evidence="6" id="KW-0804">Transcription</keyword>
<dbReference type="Pfam" id="PF00126">
    <property type="entry name" value="HTH_1"/>
    <property type="match status" value="1"/>
</dbReference>
<dbReference type="RefSeq" id="WP_130506778.1">
    <property type="nucleotide sequence ID" value="NZ_SHLC01000001.1"/>
</dbReference>
<accession>A0A4Q8AR42</accession>
<proteinExistence type="inferred from homology"/>
<dbReference type="InterPro" id="IPR017685">
    <property type="entry name" value="ArgP"/>
</dbReference>
<dbReference type="NCBIfam" id="NF002964">
    <property type="entry name" value="PRK03635.1"/>
    <property type="match status" value="1"/>
</dbReference>
<evidence type="ECO:0000259" key="8">
    <source>
        <dbReference type="PROSITE" id="PS50931"/>
    </source>
</evidence>
<organism evidence="9 10">
    <name type="scientific">Microterricola gilva</name>
    <dbReference type="NCBI Taxonomy" id="393267"/>
    <lineage>
        <taxon>Bacteria</taxon>
        <taxon>Bacillati</taxon>
        <taxon>Actinomycetota</taxon>
        <taxon>Actinomycetes</taxon>
        <taxon>Micrococcales</taxon>
        <taxon>Microbacteriaceae</taxon>
        <taxon>Microterricola</taxon>
    </lineage>
</organism>
<evidence type="ECO:0000256" key="7">
    <source>
        <dbReference type="ARBA" id="ARBA00074218"/>
    </source>
</evidence>
<evidence type="ECO:0000313" key="9">
    <source>
        <dbReference type="EMBL" id="RZU66603.1"/>
    </source>
</evidence>
<evidence type="ECO:0000256" key="6">
    <source>
        <dbReference type="ARBA" id="ARBA00023163"/>
    </source>
</evidence>
<name>A0A4Q8AR42_9MICO</name>
<dbReference type="InterPro" id="IPR036388">
    <property type="entry name" value="WH-like_DNA-bd_sf"/>
</dbReference>
<gene>
    <name evidence="9" type="ORF">EV379_2966</name>
</gene>
<dbReference type="PANTHER" id="PTHR30579:SF2">
    <property type="entry name" value="HTH-TYPE TRANSCRIPTIONAL REGULATOR ARGP"/>
    <property type="match status" value="1"/>
</dbReference>
<keyword evidence="3" id="KW-0805">Transcription regulation</keyword>
<protein>
    <recommendedName>
        <fullName evidence="7">HTH-type transcriptional regulator LysG</fullName>
    </recommendedName>
</protein>
<keyword evidence="10" id="KW-1185">Reference proteome</keyword>
<dbReference type="GO" id="GO:0003677">
    <property type="term" value="F:DNA binding"/>
    <property type="evidence" value="ECO:0007669"/>
    <property type="project" value="UniProtKB-KW"/>
</dbReference>
<evidence type="ECO:0000313" key="10">
    <source>
        <dbReference type="Proteomes" id="UP000291483"/>
    </source>
</evidence>
<dbReference type="OrthoDB" id="3252676at2"/>
<dbReference type="NCBIfam" id="TIGR03298">
    <property type="entry name" value="argP"/>
    <property type="match status" value="1"/>
</dbReference>
<dbReference type="InterPro" id="IPR005119">
    <property type="entry name" value="LysR_subst-bd"/>
</dbReference>
<dbReference type="InterPro" id="IPR036390">
    <property type="entry name" value="WH_DNA-bd_sf"/>
</dbReference>
<keyword evidence="2" id="KW-0678">Repressor</keyword>
<dbReference type="SUPFAM" id="SSF53850">
    <property type="entry name" value="Periplasmic binding protein-like II"/>
    <property type="match status" value="1"/>
</dbReference>
<dbReference type="SUPFAM" id="SSF46785">
    <property type="entry name" value="Winged helix' DNA-binding domain"/>
    <property type="match status" value="1"/>
</dbReference>
<comment type="caution">
    <text evidence="9">The sequence shown here is derived from an EMBL/GenBank/DDBJ whole genome shotgun (WGS) entry which is preliminary data.</text>
</comment>
<feature type="domain" description="HTH lysR-type" evidence="8">
    <location>
        <begin position="1"/>
        <end position="59"/>
    </location>
</feature>
<dbReference type="AlphaFoldDB" id="A0A4Q8AR42"/>
<dbReference type="InterPro" id="IPR000847">
    <property type="entry name" value="LysR_HTH_N"/>
</dbReference>
<dbReference type="Proteomes" id="UP000291483">
    <property type="component" value="Unassembled WGS sequence"/>
</dbReference>
<dbReference type="Pfam" id="PF03466">
    <property type="entry name" value="LysR_substrate"/>
    <property type="match status" value="1"/>
</dbReference>
<dbReference type="EMBL" id="SHLC01000001">
    <property type="protein sequence ID" value="RZU66603.1"/>
    <property type="molecule type" value="Genomic_DNA"/>
</dbReference>
<dbReference type="PROSITE" id="PS50931">
    <property type="entry name" value="HTH_LYSR"/>
    <property type="match status" value="1"/>
</dbReference>
<dbReference type="NCBIfam" id="NF009888">
    <property type="entry name" value="PRK13348.1"/>
    <property type="match status" value="1"/>
</dbReference>
<sequence>MQLQSDHLRTLAAVLDEGSLESAARALHVTPSAVSQRIKALEQQLGRVLLVRSKPIRATESGELVMRLARQLEQLEHETLATLGVESSAITPVSVPLAVNADSLGTWILPALAELGHAENVRFDLHREGEDDTVALLEAGTVVAAVTSVARAIPGCVVRPLGAMEYRPMASPAFVARWFPDGMTLAELAVAPMVNFDRADHMQHGYLRERALREPAAGSGDGSTDGPLRPPSHYVPSTADFARAIELGMGWGMLPPLQVGERVASGALVELDPAGGIGIPLYWQQWRLASGLLTRVADAIEAAARDALTQGPSAR</sequence>
<evidence type="ECO:0000256" key="2">
    <source>
        <dbReference type="ARBA" id="ARBA00022491"/>
    </source>
</evidence>
<dbReference type="PRINTS" id="PR00039">
    <property type="entry name" value="HTHLYSR"/>
</dbReference>
<evidence type="ECO:0000256" key="3">
    <source>
        <dbReference type="ARBA" id="ARBA00023015"/>
    </source>
</evidence>
<dbReference type="GO" id="GO:0003700">
    <property type="term" value="F:DNA-binding transcription factor activity"/>
    <property type="evidence" value="ECO:0007669"/>
    <property type="project" value="InterPro"/>
</dbReference>